<evidence type="ECO:0000313" key="1">
    <source>
        <dbReference type="EMBL" id="QDU05936.1"/>
    </source>
</evidence>
<evidence type="ECO:0008006" key="3">
    <source>
        <dbReference type="Google" id="ProtNLM"/>
    </source>
</evidence>
<dbReference type="AlphaFoldDB" id="A0A517WKZ7"/>
<dbReference type="Gene3D" id="3.40.1350.10">
    <property type="match status" value="1"/>
</dbReference>
<gene>
    <name evidence="1" type="ORF">V6x_56800</name>
</gene>
<dbReference type="EMBL" id="CP036347">
    <property type="protein sequence ID" value="QDU05936.1"/>
    <property type="molecule type" value="Genomic_DNA"/>
</dbReference>
<evidence type="ECO:0000313" key="2">
    <source>
        <dbReference type="Proteomes" id="UP000320722"/>
    </source>
</evidence>
<accession>A0A517WKZ7</accession>
<dbReference type="GO" id="GO:0003676">
    <property type="term" value="F:nucleic acid binding"/>
    <property type="evidence" value="ECO:0007669"/>
    <property type="project" value="InterPro"/>
</dbReference>
<sequence length="179" mass="20737">MNEQENIPITRFQWSALSPLQVGRYAEHLTTMRFLEAGFEVFTSEVDDRGIDHLVRYAPGRCLEIQVKAVRNRNLSYIEKKYLGKSEEEVEQRLKSGYCVAFLLFEEGVEPDLYLIPGYDFLNPNDLLREYPADKSVGPNFAISPTKKAQPILDHYRLTNDLLVEFLNRIKQFDQKSAS</sequence>
<dbReference type="InterPro" id="IPR011856">
    <property type="entry name" value="tRNA_endonuc-like_dom_sf"/>
</dbReference>
<protein>
    <recommendedName>
        <fullName evidence="3">DUF4365 domain-containing protein</fullName>
    </recommendedName>
</protein>
<proteinExistence type="predicted"/>
<name>A0A517WKZ7_9PLAN</name>
<reference evidence="1 2" key="1">
    <citation type="submission" date="2019-02" db="EMBL/GenBank/DDBJ databases">
        <title>Deep-cultivation of Planctomycetes and their phenomic and genomic characterization uncovers novel biology.</title>
        <authorList>
            <person name="Wiegand S."/>
            <person name="Jogler M."/>
            <person name="Boedeker C."/>
            <person name="Pinto D."/>
            <person name="Vollmers J."/>
            <person name="Rivas-Marin E."/>
            <person name="Kohn T."/>
            <person name="Peeters S.H."/>
            <person name="Heuer A."/>
            <person name="Rast P."/>
            <person name="Oberbeckmann S."/>
            <person name="Bunk B."/>
            <person name="Jeske O."/>
            <person name="Meyerdierks A."/>
            <person name="Storesund J.E."/>
            <person name="Kallscheuer N."/>
            <person name="Luecker S."/>
            <person name="Lage O.M."/>
            <person name="Pohl T."/>
            <person name="Merkel B.J."/>
            <person name="Hornburger P."/>
            <person name="Mueller R.-W."/>
            <person name="Bruemmer F."/>
            <person name="Labrenz M."/>
            <person name="Spormann A.M."/>
            <person name="Op den Camp H."/>
            <person name="Overmann J."/>
            <person name="Amann R."/>
            <person name="Jetten M.S.M."/>
            <person name="Mascher T."/>
            <person name="Medema M.H."/>
            <person name="Devos D.P."/>
            <person name="Kaster A.-K."/>
            <person name="Ovreas L."/>
            <person name="Rohde M."/>
            <person name="Galperin M.Y."/>
            <person name="Jogler C."/>
        </authorList>
    </citation>
    <scope>NUCLEOTIDE SEQUENCE [LARGE SCALE GENOMIC DNA]</scope>
    <source>
        <strain evidence="1 2">V6</strain>
    </source>
</reference>
<dbReference type="Proteomes" id="UP000320722">
    <property type="component" value="Chromosome"/>
</dbReference>
<dbReference type="RefSeq" id="WP_145044568.1">
    <property type="nucleotide sequence ID" value="NZ_CP036347.1"/>
</dbReference>
<organism evidence="1 2">
    <name type="scientific">Gimesia chilikensis</name>
    <dbReference type="NCBI Taxonomy" id="2605989"/>
    <lineage>
        <taxon>Bacteria</taxon>
        <taxon>Pseudomonadati</taxon>
        <taxon>Planctomycetota</taxon>
        <taxon>Planctomycetia</taxon>
        <taxon>Planctomycetales</taxon>
        <taxon>Planctomycetaceae</taxon>
        <taxon>Gimesia</taxon>
    </lineage>
</organism>